<dbReference type="Proteomes" id="UP000275408">
    <property type="component" value="Unassembled WGS sequence"/>
</dbReference>
<dbReference type="Pfam" id="PF01391">
    <property type="entry name" value="Collagen"/>
    <property type="match status" value="1"/>
</dbReference>
<evidence type="ECO:0000259" key="3">
    <source>
        <dbReference type="Pfam" id="PF25815"/>
    </source>
</evidence>
<feature type="domain" description="CTHRC1 C-terminal" evidence="3">
    <location>
        <begin position="89"/>
        <end position="218"/>
    </location>
</feature>
<dbReference type="PANTHER" id="PTHR24637">
    <property type="entry name" value="COLLAGEN"/>
    <property type="match status" value="1"/>
</dbReference>
<feature type="chain" id="PRO_5018248015" description="CTHRC1 C-terminal domain-containing protein" evidence="2">
    <location>
        <begin position="24"/>
        <end position="226"/>
    </location>
</feature>
<feature type="region of interest" description="Disordered" evidence="1">
    <location>
        <begin position="45"/>
        <end position="83"/>
    </location>
</feature>
<dbReference type="AlphaFoldDB" id="A0A3M6UXH9"/>
<evidence type="ECO:0000313" key="4">
    <source>
        <dbReference type="EMBL" id="RMX58028.1"/>
    </source>
</evidence>
<keyword evidence="5" id="KW-1185">Reference proteome</keyword>
<feature type="compositionally biased region" description="Low complexity" evidence="1">
    <location>
        <begin position="67"/>
        <end position="83"/>
    </location>
</feature>
<comment type="caution">
    <text evidence="4">The sequence shown here is derived from an EMBL/GenBank/DDBJ whole genome shotgun (WGS) entry which is preliminary data.</text>
</comment>
<gene>
    <name evidence="4" type="ORF">pdam_00024430</name>
</gene>
<reference evidence="4 5" key="1">
    <citation type="journal article" date="2018" name="Sci. Rep.">
        <title>Comparative analysis of the Pocillopora damicornis genome highlights role of immune system in coral evolution.</title>
        <authorList>
            <person name="Cunning R."/>
            <person name="Bay R.A."/>
            <person name="Gillette P."/>
            <person name="Baker A.C."/>
            <person name="Traylor-Knowles N."/>
        </authorList>
    </citation>
    <scope>NUCLEOTIDE SEQUENCE [LARGE SCALE GENOMIC DNA]</scope>
    <source>
        <strain evidence="4">RSMAS</strain>
        <tissue evidence="4">Whole animal</tissue>
    </source>
</reference>
<name>A0A3M6UXH9_POCDA</name>
<evidence type="ECO:0000313" key="5">
    <source>
        <dbReference type="Proteomes" id="UP000275408"/>
    </source>
</evidence>
<evidence type="ECO:0000256" key="1">
    <source>
        <dbReference type="SAM" id="MobiDB-lite"/>
    </source>
</evidence>
<protein>
    <recommendedName>
        <fullName evidence="3">CTHRC1 C-terminal domain-containing protein</fullName>
    </recommendedName>
</protein>
<sequence>MDRKNLLQMFVLLYLLFLQVVIGIDELEDSEMRLNGCPVIAGPAGRDGLPGRDGATGRDGLPGRDGAPGPKGEVGPPGPAGIEGEPGIQRRWKQCFWNHINSETDNGKVLECPFTKAASNTYLRVVHMGNLRIMGCTNCCMRWFLTFDDVECKDPAAIDAIVYQGIDLNIVRPANIEGYCTGIAKGLVRVGLHVGRCHDFHADYDALTGWISATRLIIEEIEPPVV</sequence>
<dbReference type="EMBL" id="RCHS01000550">
    <property type="protein sequence ID" value="RMX58028.1"/>
    <property type="molecule type" value="Genomic_DNA"/>
</dbReference>
<keyword evidence="2" id="KW-0732">Signal</keyword>
<feature type="signal peptide" evidence="2">
    <location>
        <begin position="1"/>
        <end position="23"/>
    </location>
</feature>
<organism evidence="4 5">
    <name type="scientific">Pocillopora damicornis</name>
    <name type="common">Cauliflower coral</name>
    <name type="synonym">Millepora damicornis</name>
    <dbReference type="NCBI Taxonomy" id="46731"/>
    <lineage>
        <taxon>Eukaryota</taxon>
        <taxon>Metazoa</taxon>
        <taxon>Cnidaria</taxon>
        <taxon>Anthozoa</taxon>
        <taxon>Hexacorallia</taxon>
        <taxon>Scleractinia</taxon>
        <taxon>Astrocoeniina</taxon>
        <taxon>Pocilloporidae</taxon>
        <taxon>Pocillopora</taxon>
    </lineage>
</organism>
<dbReference type="OMA" id="MANEEIP"/>
<dbReference type="OrthoDB" id="5960035at2759"/>
<dbReference type="InterPro" id="IPR008160">
    <property type="entry name" value="Collagen"/>
</dbReference>
<dbReference type="Pfam" id="PF25815">
    <property type="entry name" value="CTHRC1_C"/>
    <property type="match status" value="1"/>
</dbReference>
<proteinExistence type="predicted"/>
<dbReference type="PANTHER" id="PTHR24637:SF421">
    <property type="entry name" value="CUTICLE COLLAGEN DPY-2"/>
    <property type="match status" value="1"/>
</dbReference>
<evidence type="ECO:0000256" key="2">
    <source>
        <dbReference type="SAM" id="SignalP"/>
    </source>
</evidence>
<dbReference type="InterPro" id="IPR057873">
    <property type="entry name" value="CTHRC1_C"/>
</dbReference>
<accession>A0A3M6UXH9</accession>